<dbReference type="InterPro" id="IPR045888">
    <property type="entry name" value="Erv"/>
</dbReference>
<dbReference type="GO" id="GO:0005789">
    <property type="term" value="C:endoplasmic reticulum membrane"/>
    <property type="evidence" value="ECO:0007669"/>
    <property type="project" value="UniProtKB-SubCell"/>
</dbReference>
<evidence type="ECO:0000256" key="5">
    <source>
        <dbReference type="ARBA" id="ARBA00022892"/>
    </source>
</evidence>
<dbReference type="InterPro" id="IPR012936">
    <property type="entry name" value="Erv_C"/>
</dbReference>
<feature type="domain" description="Endoplasmic reticulum vesicle transporter C-terminal" evidence="9">
    <location>
        <begin position="144"/>
        <end position="369"/>
    </location>
</feature>
<keyword evidence="8" id="KW-0333">Golgi apparatus</keyword>
<sequence>MEVEFARLRRFDAFSKPLEDFRVKTCGGAIVTAVSGVLMMVLFVSELHYYMSKEIRSELYVDPSRGQKLRIEVDLEFPHLPCMLLSVDVMDISGEEQTDVLNNLERTHLRPFNQQQGSFAPTANADNIDVEVQPTLDPNRCESCYGAEMEETQCCNTCQAVHDAYRQRRWALRDLETVAQCQREGFVMTINEQKTWGCRITGHLLVNKVSGNFHFAPGKSHDRSHIHVHDVNTFGITKFNTSHRIYHLSFGSSFPGAVFPLDNTTTVAEADSMMFQYFVKVVPTVFVDLEGQVVHTNQFSVTKHSRSVSTSAVTPGIQHGRDGLPGVFVLYDPSAIVVRLTETRRGFRHFLTSVCSIIGGVFTVAGLLDSCLYHSVRSLQHKLELGKVS</sequence>
<reference evidence="11" key="1">
    <citation type="submission" date="2025-08" db="UniProtKB">
        <authorList>
            <consortium name="Ensembl"/>
        </authorList>
    </citation>
    <scope>IDENTIFICATION</scope>
</reference>
<dbReference type="PANTHER" id="PTHR10984">
    <property type="entry name" value="ENDOPLASMIC RETICULUM-GOLGI INTERMEDIATE COMPARTMENT PROTEIN"/>
    <property type="match status" value="1"/>
</dbReference>
<dbReference type="AlphaFoldDB" id="A0A8C4QPB3"/>
<dbReference type="PANTHER" id="PTHR10984:SF25">
    <property type="entry name" value="ENDOPLASMIC RETICULUM-GOLGI INTERMEDIATE COMPARTMENT PROTEIN 3"/>
    <property type="match status" value="1"/>
</dbReference>
<evidence type="ECO:0000259" key="9">
    <source>
        <dbReference type="Pfam" id="PF07970"/>
    </source>
</evidence>
<evidence type="ECO:0000256" key="4">
    <source>
        <dbReference type="ARBA" id="ARBA00022692"/>
    </source>
</evidence>
<dbReference type="InterPro" id="IPR039542">
    <property type="entry name" value="Erv_N"/>
</dbReference>
<keyword evidence="8" id="KW-0813">Transport</keyword>
<dbReference type="GeneTree" id="ENSGT00530000063113"/>
<dbReference type="GO" id="GO:0000139">
    <property type="term" value="C:Golgi membrane"/>
    <property type="evidence" value="ECO:0007669"/>
    <property type="project" value="UniProtKB-SubCell"/>
</dbReference>
<evidence type="ECO:0000256" key="7">
    <source>
        <dbReference type="ARBA" id="ARBA00023136"/>
    </source>
</evidence>
<dbReference type="Proteomes" id="UP000694388">
    <property type="component" value="Unplaced"/>
</dbReference>
<comment type="subcellular location">
    <subcellularLocation>
        <location evidence="8">Endoplasmic reticulum membrane</location>
        <topology evidence="8">Multi-pass membrane protein</topology>
    </subcellularLocation>
    <subcellularLocation>
        <location evidence="2 8">Endoplasmic reticulum-Golgi intermediate compartment membrane</location>
        <topology evidence="2 8">Multi-pass membrane protein</topology>
    </subcellularLocation>
    <subcellularLocation>
        <location evidence="8">Golgi apparatus membrane</location>
        <topology evidence="8">Multi-pass membrane protein</topology>
    </subcellularLocation>
    <subcellularLocation>
        <location evidence="1">Golgi apparatus</location>
        <location evidence="1">cis-Golgi network membrane</location>
        <topology evidence="1">Multi-pass membrane protein</topology>
    </subcellularLocation>
</comment>
<evidence type="ECO:0000259" key="10">
    <source>
        <dbReference type="Pfam" id="PF13850"/>
    </source>
</evidence>
<name>A0A8C4QPB3_EPTBU</name>
<keyword evidence="5 8" id="KW-0931">ER-Golgi transport</keyword>
<protein>
    <recommendedName>
        <fullName evidence="8">Endoplasmic reticulum-Golgi intermediate compartment protein</fullName>
    </recommendedName>
</protein>
<dbReference type="GO" id="GO:0030134">
    <property type="term" value="C:COPII-coated ER to Golgi transport vesicle"/>
    <property type="evidence" value="ECO:0007669"/>
    <property type="project" value="TreeGrafter"/>
</dbReference>
<comment type="function">
    <text evidence="8">Plays a role in transport between endoplasmic reticulum and Golgi.</text>
</comment>
<feature type="domain" description="Endoplasmic reticulum vesicle transporter N-terminal" evidence="10">
    <location>
        <begin position="8"/>
        <end position="97"/>
    </location>
</feature>
<dbReference type="OMA" id="MHCIPTQ"/>
<dbReference type="GO" id="GO:0006888">
    <property type="term" value="P:endoplasmic reticulum to Golgi vesicle-mediated transport"/>
    <property type="evidence" value="ECO:0007669"/>
    <property type="project" value="UniProtKB-UniRule"/>
</dbReference>
<feature type="transmembrane region" description="Helical" evidence="8">
    <location>
        <begin position="27"/>
        <end position="50"/>
    </location>
</feature>
<evidence type="ECO:0000256" key="8">
    <source>
        <dbReference type="RuleBase" id="RU369013"/>
    </source>
</evidence>
<proteinExistence type="inferred from homology"/>
<evidence type="ECO:0000256" key="3">
    <source>
        <dbReference type="ARBA" id="ARBA00005648"/>
    </source>
</evidence>
<dbReference type="Ensembl" id="ENSEBUT00000019144.1">
    <property type="protein sequence ID" value="ENSEBUP00000018567.1"/>
    <property type="gene ID" value="ENSEBUG00000011591.1"/>
</dbReference>
<evidence type="ECO:0000313" key="11">
    <source>
        <dbReference type="Ensembl" id="ENSEBUP00000018567.1"/>
    </source>
</evidence>
<evidence type="ECO:0000313" key="12">
    <source>
        <dbReference type="Proteomes" id="UP000694388"/>
    </source>
</evidence>
<keyword evidence="4 8" id="KW-0812">Transmembrane</keyword>
<keyword evidence="6 8" id="KW-1133">Transmembrane helix</keyword>
<reference evidence="11" key="2">
    <citation type="submission" date="2025-09" db="UniProtKB">
        <authorList>
            <consortium name="Ensembl"/>
        </authorList>
    </citation>
    <scope>IDENTIFICATION</scope>
</reference>
<keyword evidence="7 8" id="KW-0472">Membrane</keyword>
<evidence type="ECO:0000256" key="1">
    <source>
        <dbReference type="ARBA" id="ARBA00004257"/>
    </source>
</evidence>
<comment type="caution">
    <text evidence="8">Lacks conserved residue(s) required for the propagation of feature annotation.</text>
</comment>
<keyword evidence="12" id="KW-1185">Reference proteome</keyword>
<evidence type="ECO:0000256" key="6">
    <source>
        <dbReference type="ARBA" id="ARBA00022989"/>
    </source>
</evidence>
<dbReference type="Pfam" id="PF07970">
    <property type="entry name" value="COPIIcoated_ERV"/>
    <property type="match status" value="1"/>
</dbReference>
<dbReference type="GO" id="GO:0033116">
    <property type="term" value="C:endoplasmic reticulum-Golgi intermediate compartment membrane"/>
    <property type="evidence" value="ECO:0007669"/>
    <property type="project" value="UniProtKB-SubCell"/>
</dbReference>
<dbReference type="Pfam" id="PF13850">
    <property type="entry name" value="ERGIC_N"/>
    <property type="match status" value="1"/>
</dbReference>
<accession>A0A8C4QPB3</accession>
<keyword evidence="8" id="KW-0256">Endoplasmic reticulum</keyword>
<evidence type="ECO:0000256" key="2">
    <source>
        <dbReference type="ARBA" id="ARBA00004457"/>
    </source>
</evidence>
<comment type="similarity">
    <text evidence="3 8">Belongs to the ERGIC family.</text>
</comment>
<dbReference type="GO" id="GO:0006890">
    <property type="term" value="P:retrograde vesicle-mediated transport, Golgi to endoplasmic reticulum"/>
    <property type="evidence" value="ECO:0007669"/>
    <property type="project" value="TreeGrafter"/>
</dbReference>
<organism evidence="11 12">
    <name type="scientific">Eptatretus burgeri</name>
    <name type="common">Inshore hagfish</name>
    <dbReference type="NCBI Taxonomy" id="7764"/>
    <lineage>
        <taxon>Eukaryota</taxon>
        <taxon>Metazoa</taxon>
        <taxon>Chordata</taxon>
        <taxon>Craniata</taxon>
        <taxon>Vertebrata</taxon>
        <taxon>Cyclostomata</taxon>
        <taxon>Myxini</taxon>
        <taxon>Myxiniformes</taxon>
        <taxon>Myxinidae</taxon>
        <taxon>Eptatretinae</taxon>
        <taxon>Eptatretus</taxon>
    </lineage>
</organism>